<dbReference type="AlphaFoldDB" id="M1DRX3"/>
<reference evidence="3" key="1">
    <citation type="journal article" date="2011" name="Nature">
        <title>Genome sequence and analysis of the tuber crop potato.</title>
        <authorList>
            <consortium name="The Potato Genome Sequencing Consortium"/>
        </authorList>
    </citation>
    <scope>NUCLEOTIDE SEQUENCE [LARGE SCALE GENOMIC DNA]</scope>
    <source>
        <strain evidence="3">cv. DM1-3 516 R44</strain>
    </source>
</reference>
<organism evidence="2 3">
    <name type="scientific">Solanum tuberosum</name>
    <name type="common">Potato</name>
    <dbReference type="NCBI Taxonomy" id="4113"/>
    <lineage>
        <taxon>Eukaryota</taxon>
        <taxon>Viridiplantae</taxon>
        <taxon>Streptophyta</taxon>
        <taxon>Embryophyta</taxon>
        <taxon>Tracheophyta</taxon>
        <taxon>Spermatophyta</taxon>
        <taxon>Magnoliopsida</taxon>
        <taxon>eudicotyledons</taxon>
        <taxon>Gunneridae</taxon>
        <taxon>Pentapetalae</taxon>
        <taxon>asterids</taxon>
        <taxon>lamiids</taxon>
        <taxon>Solanales</taxon>
        <taxon>Solanaceae</taxon>
        <taxon>Solanoideae</taxon>
        <taxon>Solaneae</taxon>
        <taxon>Solanum</taxon>
    </lineage>
</organism>
<feature type="region of interest" description="Disordered" evidence="1">
    <location>
        <begin position="1"/>
        <end position="22"/>
    </location>
</feature>
<proteinExistence type="predicted"/>
<dbReference type="PaxDb" id="4113-PGSC0003DMT400093417"/>
<dbReference type="EnsemblPlants" id="PGSC0003DMT400093417">
    <property type="protein sequence ID" value="PGSC0003DMT400093417"/>
    <property type="gene ID" value="PGSC0003DMG400042988"/>
</dbReference>
<evidence type="ECO:0000256" key="1">
    <source>
        <dbReference type="SAM" id="MobiDB-lite"/>
    </source>
</evidence>
<sequence length="249" mass="28502">MVSSLASPTFPQRPGGQNDQHLPFVQFSNAASRERHHDHRNTGFYCARGFVLHKLEEKAPAFLARLMEFGWALLTKAPPKCTFNLIDIPLNVIAINDVLELPEVSNTEFEANLQEMDLDWLRNILIELSKRDQEQEKRRRTGKVSNNKAAVDSNDEDPQEGARAEEDLEAIRKRMVSAYANFTPVPLTTTLEVEIFRRQLRQEKRKGLERDRLMAQMWKTIKAIFSCVAPEKGDSPTRSKGIHVVSYVE</sequence>
<reference evidence="2" key="2">
    <citation type="submission" date="2015-06" db="UniProtKB">
        <authorList>
            <consortium name="EnsemblPlants"/>
        </authorList>
    </citation>
    <scope>IDENTIFICATION</scope>
    <source>
        <strain evidence="2">DM1-3 516 R44</strain>
    </source>
</reference>
<keyword evidence="3" id="KW-1185">Reference proteome</keyword>
<dbReference type="Proteomes" id="UP000011115">
    <property type="component" value="Unassembled WGS sequence"/>
</dbReference>
<feature type="region of interest" description="Disordered" evidence="1">
    <location>
        <begin position="135"/>
        <end position="164"/>
    </location>
</feature>
<evidence type="ECO:0000313" key="2">
    <source>
        <dbReference type="EnsemblPlants" id="PGSC0003DMT400093417"/>
    </source>
</evidence>
<dbReference type="Gramene" id="PGSC0003DMT400093417">
    <property type="protein sequence ID" value="PGSC0003DMT400093417"/>
    <property type="gene ID" value="PGSC0003DMG400042988"/>
</dbReference>
<protein>
    <submittedName>
        <fullName evidence="2">Uncharacterized protein</fullName>
    </submittedName>
</protein>
<dbReference type="HOGENOM" id="CLU_055921_0_0_1"/>
<dbReference type="InParanoid" id="M1DRX3"/>
<evidence type="ECO:0000313" key="3">
    <source>
        <dbReference type="Proteomes" id="UP000011115"/>
    </source>
</evidence>
<accession>M1DRX3</accession>
<name>M1DRX3_SOLTU</name>